<dbReference type="Proteomes" id="UP001164748">
    <property type="component" value="Chromosome"/>
</dbReference>
<sequence>MKTKEVSSFEDLHSALSQYRADNRWVFRGHSDPDWELKPKAGRLPYSKQNDLTYFKAWRRRAVEFKTESSPTSEWEWLAVAQHHGLPTRLMDWTYNPLVAAYFAVNGPANSDAVIYCYKSTKFVSDASCRLEDYRGGVVLYKPYAVVPRISRQSGLFTLHPTPEESMLDTSEAEYIERIIIKKNYRDKLKFELNQYGINKLNLFSDLDGLSEHICWHIENSDYWSNHEEFIETLENIS</sequence>
<dbReference type="RefSeq" id="WP_269579258.1">
    <property type="nucleotide sequence ID" value="NZ_CP114588.1"/>
</dbReference>
<reference evidence="2" key="1">
    <citation type="submission" date="2022-09" db="EMBL/GenBank/DDBJ databases">
        <authorList>
            <person name="Li Z.-J."/>
        </authorList>
    </citation>
    <scope>NUCLEOTIDE SEQUENCE</scope>
    <source>
        <strain evidence="2">TGB11</strain>
    </source>
</reference>
<dbReference type="AlphaFoldDB" id="A0AA47LRL8"/>
<dbReference type="InterPro" id="IPR014966">
    <property type="entry name" value="FRG-dom"/>
</dbReference>
<organism evidence="2 3">
    <name type="scientific">Salinivibrio kushneri</name>
    <dbReference type="NCBI Taxonomy" id="1908198"/>
    <lineage>
        <taxon>Bacteria</taxon>
        <taxon>Pseudomonadati</taxon>
        <taxon>Pseudomonadota</taxon>
        <taxon>Gammaproteobacteria</taxon>
        <taxon>Vibrionales</taxon>
        <taxon>Vibrionaceae</taxon>
        <taxon>Salinivibrio</taxon>
    </lineage>
</organism>
<accession>A0AA47LRL8</accession>
<dbReference type="Pfam" id="PF08867">
    <property type="entry name" value="FRG"/>
    <property type="match status" value="1"/>
</dbReference>
<protein>
    <submittedName>
        <fullName evidence="2">FRG domain-containing protein</fullName>
    </submittedName>
</protein>
<feature type="domain" description="FRG" evidence="1">
    <location>
        <begin position="21"/>
        <end position="116"/>
    </location>
</feature>
<evidence type="ECO:0000313" key="3">
    <source>
        <dbReference type="Proteomes" id="UP001164748"/>
    </source>
</evidence>
<dbReference type="SMART" id="SM00901">
    <property type="entry name" value="FRG"/>
    <property type="match status" value="1"/>
</dbReference>
<dbReference type="EMBL" id="CP114588">
    <property type="protein sequence ID" value="WBA08984.1"/>
    <property type="molecule type" value="Genomic_DNA"/>
</dbReference>
<proteinExistence type="predicted"/>
<evidence type="ECO:0000259" key="1">
    <source>
        <dbReference type="SMART" id="SM00901"/>
    </source>
</evidence>
<gene>
    <name evidence="2" type="ORF">N8M53_01795</name>
</gene>
<evidence type="ECO:0000313" key="2">
    <source>
        <dbReference type="EMBL" id="WBA08984.1"/>
    </source>
</evidence>
<name>A0AA47LRL8_9GAMM</name>